<evidence type="ECO:0000259" key="1">
    <source>
        <dbReference type="Pfam" id="PF01593"/>
    </source>
</evidence>
<dbReference type="Gene3D" id="3.50.50.60">
    <property type="entry name" value="FAD/NAD(P)-binding domain"/>
    <property type="match status" value="1"/>
</dbReference>
<proteinExistence type="predicted"/>
<accession>A0A3N1CSN8</accession>
<dbReference type="GO" id="GO:0016491">
    <property type="term" value="F:oxidoreductase activity"/>
    <property type="evidence" value="ECO:0007669"/>
    <property type="project" value="InterPro"/>
</dbReference>
<dbReference type="PANTHER" id="PTHR42923">
    <property type="entry name" value="PROTOPORPHYRINOGEN OXIDASE"/>
    <property type="match status" value="1"/>
</dbReference>
<protein>
    <submittedName>
        <fullName evidence="2">Putative NAD/FAD-binding protein</fullName>
    </submittedName>
</protein>
<sequence>MALSGFAVIGSGVSGLTAAHLLARRGTTTLYEADSRLGGHAHTHDLPAGDGRADGPTVPVDSGFIVHNDRTYPLLTGLFRELGVATRDTEMSMSVSCAGCGLEYAGARGLRGLLAGRPTRPYLGMLRQVPRFHRAARALLSGGDVFGGRLREDDPTVGEFLRAGAFTRYFTAHFAKPLVAAVWSCPPGTAMDYPARHLFAFLDNHGMLSVNGSPQWKTVVGGSRVYVERIAAGLPEVLRDTPVRAVVRHADGVDVYDASGTTRSYAAAVIATHADQALAVLPDPSADEKRVLGAFTYSRNPTVLHSDTSVLPRASAARASWNYAMDLCAADVDRVRVSYDMNRLQGLPTAERYLVTLNGAVPARHVHARMVYAHPVFTRESVAAQKELPGLSDGRLAFAGAHHGWGFHEDGCRSGFAAARALGAIP</sequence>
<dbReference type="OrthoDB" id="20837at2"/>
<feature type="domain" description="Amine oxidase" evidence="1">
    <location>
        <begin position="13"/>
        <end position="286"/>
    </location>
</feature>
<gene>
    <name evidence="2" type="ORF">EDD29_1858</name>
</gene>
<dbReference type="AlphaFoldDB" id="A0A3N1CSN8"/>
<dbReference type="Gene3D" id="1.10.405.20">
    <property type="match status" value="1"/>
</dbReference>
<dbReference type="PANTHER" id="PTHR42923:SF17">
    <property type="entry name" value="AMINE OXIDASE DOMAIN-CONTAINING PROTEIN"/>
    <property type="match status" value="1"/>
</dbReference>
<evidence type="ECO:0000313" key="2">
    <source>
        <dbReference type="EMBL" id="ROO84336.1"/>
    </source>
</evidence>
<dbReference type="Gene3D" id="3.30.70.1990">
    <property type="match status" value="1"/>
</dbReference>
<dbReference type="InterPro" id="IPR036188">
    <property type="entry name" value="FAD/NAD-bd_sf"/>
</dbReference>
<comment type="caution">
    <text evidence="2">The sequence shown here is derived from an EMBL/GenBank/DDBJ whole genome shotgun (WGS) entry which is preliminary data.</text>
</comment>
<dbReference type="Proteomes" id="UP000272400">
    <property type="component" value="Unassembled WGS sequence"/>
</dbReference>
<dbReference type="Pfam" id="PF01593">
    <property type="entry name" value="Amino_oxidase"/>
    <property type="match status" value="1"/>
</dbReference>
<dbReference type="RefSeq" id="WP_123663971.1">
    <property type="nucleotide sequence ID" value="NZ_RJKE01000001.1"/>
</dbReference>
<keyword evidence="3" id="KW-1185">Reference proteome</keyword>
<organism evidence="2 3">
    <name type="scientific">Actinocorallia herbida</name>
    <dbReference type="NCBI Taxonomy" id="58109"/>
    <lineage>
        <taxon>Bacteria</taxon>
        <taxon>Bacillati</taxon>
        <taxon>Actinomycetota</taxon>
        <taxon>Actinomycetes</taxon>
        <taxon>Streptosporangiales</taxon>
        <taxon>Thermomonosporaceae</taxon>
        <taxon>Actinocorallia</taxon>
    </lineage>
</organism>
<reference evidence="2 3" key="1">
    <citation type="submission" date="2018-11" db="EMBL/GenBank/DDBJ databases">
        <title>Sequencing the genomes of 1000 actinobacteria strains.</title>
        <authorList>
            <person name="Klenk H.-P."/>
        </authorList>
    </citation>
    <scope>NUCLEOTIDE SEQUENCE [LARGE SCALE GENOMIC DNA]</scope>
    <source>
        <strain evidence="2 3">DSM 44254</strain>
    </source>
</reference>
<name>A0A3N1CSN8_9ACTN</name>
<dbReference type="EMBL" id="RJKE01000001">
    <property type="protein sequence ID" value="ROO84336.1"/>
    <property type="molecule type" value="Genomic_DNA"/>
</dbReference>
<dbReference type="InterPro" id="IPR002937">
    <property type="entry name" value="Amino_oxidase"/>
</dbReference>
<dbReference type="InterPro" id="IPR050464">
    <property type="entry name" value="Zeta_carotene_desat/Oxidored"/>
</dbReference>
<evidence type="ECO:0000313" key="3">
    <source>
        <dbReference type="Proteomes" id="UP000272400"/>
    </source>
</evidence>
<dbReference type="SUPFAM" id="SSF51905">
    <property type="entry name" value="FAD/NAD(P)-binding domain"/>
    <property type="match status" value="1"/>
</dbReference>